<feature type="region of interest" description="Disordered" evidence="1">
    <location>
        <begin position="57"/>
        <end position="80"/>
    </location>
</feature>
<dbReference type="PANTHER" id="PTHR31061:SF24">
    <property type="entry name" value="LD22376P"/>
    <property type="match status" value="1"/>
</dbReference>
<feature type="transmembrane region" description="Helical" evidence="2">
    <location>
        <begin position="96"/>
        <end position="116"/>
    </location>
</feature>
<evidence type="ECO:0000313" key="5">
    <source>
        <dbReference type="Proteomes" id="UP001396334"/>
    </source>
</evidence>
<organism evidence="4 5">
    <name type="scientific">Hibiscus sabdariffa</name>
    <name type="common">roselle</name>
    <dbReference type="NCBI Taxonomy" id="183260"/>
    <lineage>
        <taxon>Eukaryota</taxon>
        <taxon>Viridiplantae</taxon>
        <taxon>Streptophyta</taxon>
        <taxon>Embryophyta</taxon>
        <taxon>Tracheophyta</taxon>
        <taxon>Spermatophyta</taxon>
        <taxon>Magnoliopsida</taxon>
        <taxon>eudicotyledons</taxon>
        <taxon>Gunneridae</taxon>
        <taxon>Pentapetalae</taxon>
        <taxon>rosids</taxon>
        <taxon>malvids</taxon>
        <taxon>Malvales</taxon>
        <taxon>Malvaceae</taxon>
        <taxon>Malvoideae</taxon>
        <taxon>Hibiscus</taxon>
    </lineage>
</organism>
<name>A0ABR2TJB5_9ROSI</name>
<dbReference type="InterPro" id="IPR012429">
    <property type="entry name" value="HGSNAT_cat"/>
</dbReference>
<evidence type="ECO:0000313" key="4">
    <source>
        <dbReference type="EMBL" id="KAK9037572.1"/>
    </source>
</evidence>
<protein>
    <recommendedName>
        <fullName evidence="3">Heparan-alpha-glucosaminide N-acetyltransferase catalytic domain-containing protein</fullName>
    </recommendedName>
</protein>
<dbReference type="EMBL" id="JBBPBN010000005">
    <property type="protein sequence ID" value="KAK9037572.1"/>
    <property type="molecule type" value="Genomic_DNA"/>
</dbReference>
<feature type="transmembrane region" description="Helical" evidence="2">
    <location>
        <begin position="128"/>
        <end position="146"/>
    </location>
</feature>
<comment type="caution">
    <text evidence="4">The sequence shown here is derived from an EMBL/GenBank/DDBJ whole genome shotgun (WGS) entry which is preliminary data.</text>
</comment>
<dbReference type="PANTHER" id="PTHR31061">
    <property type="entry name" value="LD22376P"/>
    <property type="match status" value="1"/>
</dbReference>
<evidence type="ECO:0000256" key="1">
    <source>
        <dbReference type="SAM" id="MobiDB-lite"/>
    </source>
</evidence>
<feature type="transmembrane region" description="Helical" evidence="2">
    <location>
        <begin position="396"/>
        <end position="418"/>
    </location>
</feature>
<keyword evidence="2" id="KW-1133">Transmembrane helix</keyword>
<proteinExistence type="predicted"/>
<reference evidence="4 5" key="1">
    <citation type="journal article" date="2024" name="G3 (Bethesda)">
        <title>Genome assembly of Hibiscus sabdariffa L. provides insights into metabolisms of medicinal natural products.</title>
        <authorList>
            <person name="Kim T."/>
        </authorList>
    </citation>
    <scope>NUCLEOTIDE SEQUENCE [LARGE SCALE GENOMIC DNA]</scope>
    <source>
        <strain evidence="4">TK-2024</strain>
        <tissue evidence="4">Old leaves</tissue>
    </source>
</reference>
<keyword evidence="2" id="KW-0812">Transmembrane</keyword>
<dbReference type="Proteomes" id="UP001396334">
    <property type="component" value="Unassembled WGS sequence"/>
</dbReference>
<feature type="transmembrane region" description="Helical" evidence="2">
    <location>
        <begin position="197"/>
        <end position="215"/>
    </location>
</feature>
<feature type="transmembrane region" description="Helical" evidence="2">
    <location>
        <begin position="158"/>
        <end position="177"/>
    </location>
</feature>
<accession>A0ABR2TJB5</accession>
<feature type="domain" description="Heparan-alpha-glucosaminide N-acetyltransferase catalytic" evidence="3">
    <location>
        <begin position="87"/>
        <end position="211"/>
    </location>
</feature>
<sequence>MAIEYEPIRGYANDLAGSFYAEEKHLSIDIDMGNAEKIQDDDEQKKSIQLAFQISDPNIDNKGEESPLVPTSTSTNLPLHRQPPPQRLISLDVFRGLTIVLMILVDDVGGILPAINHSPWNGLTLADYVMPFFLFIVGVSLGLTYKKVSCRVTATRKAIFRALKLLILGLFLQGGFFHGLKNLTYGIDIEQMRLMGILQRIAIAYLVAALCEIWLKGDDHATSQLALLRKYRLQCSFPFHQWSVKLHSHGSFIAQIVNQCAVSCSLSQVKCGVRGDTGPACNVVGMIDRNILGIQHLYRKPVFVRTKQCSINSPDYGPLPSDAPTWCQAPFEPEGLLSSVMAAVTCLVGLHYGHIIVHFKDHSDRIRLWLIPSSAFLVLGLVLDIFGMHINKALYTFSYMCVTAGAAGFLFAGIYLLVDTYGYRRTTSVLEWMGKHALIIYILAACNIVPIIIHGFYWKQPQNNIVSWYLSFSAISSTRCLQPNISLSELVLPSSSA</sequence>
<keyword evidence="5" id="KW-1185">Reference proteome</keyword>
<feature type="transmembrane region" description="Helical" evidence="2">
    <location>
        <begin position="438"/>
        <end position="458"/>
    </location>
</feature>
<dbReference type="Pfam" id="PF07786">
    <property type="entry name" value="HGSNAT_cat"/>
    <property type="match status" value="1"/>
</dbReference>
<evidence type="ECO:0000259" key="3">
    <source>
        <dbReference type="Pfam" id="PF07786"/>
    </source>
</evidence>
<feature type="transmembrane region" description="Helical" evidence="2">
    <location>
        <begin position="368"/>
        <end position="390"/>
    </location>
</feature>
<evidence type="ECO:0000256" key="2">
    <source>
        <dbReference type="SAM" id="Phobius"/>
    </source>
</evidence>
<gene>
    <name evidence="4" type="ORF">V6N11_022478</name>
</gene>
<keyword evidence="2" id="KW-0472">Membrane</keyword>